<accession>A0A3M9N3S5</accession>
<evidence type="ECO:0000256" key="12">
    <source>
        <dbReference type="RuleBase" id="RU003355"/>
    </source>
</evidence>
<feature type="domain" description="PKD" evidence="14">
    <location>
        <begin position="1274"/>
        <end position="1318"/>
    </location>
</feature>
<dbReference type="InterPro" id="IPR022409">
    <property type="entry name" value="PKD/Chitinase_dom"/>
</dbReference>
<evidence type="ECO:0000256" key="9">
    <source>
        <dbReference type="ARBA" id="ARBA00023273"/>
    </source>
</evidence>
<dbReference type="GO" id="GO:0004252">
    <property type="term" value="F:serine-type endopeptidase activity"/>
    <property type="evidence" value="ECO:0007669"/>
    <property type="project" value="UniProtKB-UniRule"/>
</dbReference>
<dbReference type="InterPro" id="IPR053879">
    <property type="entry name" value="HYDIN_VesB_CFA65-like_Ig"/>
</dbReference>
<evidence type="ECO:0000256" key="5">
    <source>
        <dbReference type="ARBA" id="ARBA00022670"/>
    </source>
</evidence>
<dbReference type="PROSITE" id="PS50093">
    <property type="entry name" value="PKD"/>
    <property type="match status" value="1"/>
</dbReference>
<evidence type="ECO:0000259" key="14">
    <source>
        <dbReference type="PROSITE" id="PS50093"/>
    </source>
</evidence>
<dbReference type="InterPro" id="IPR026444">
    <property type="entry name" value="Secre_tail"/>
</dbReference>
<dbReference type="InterPro" id="IPR036116">
    <property type="entry name" value="FN3_sf"/>
</dbReference>
<gene>
    <name evidence="16" type="ORF">EFA69_05925</name>
</gene>
<evidence type="ECO:0000256" key="6">
    <source>
        <dbReference type="ARBA" id="ARBA00022801"/>
    </source>
</evidence>
<dbReference type="Pfam" id="PF00082">
    <property type="entry name" value="Peptidase_S8"/>
    <property type="match status" value="1"/>
</dbReference>
<evidence type="ECO:0000256" key="4">
    <source>
        <dbReference type="ARBA" id="ARBA00022490"/>
    </source>
</evidence>
<dbReference type="InterPro" id="IPR050131">
    <property type="entry name" value="Peptidase_S8_subtilisin-like"/>
</dbReference>
<dbReference type="InterPro" id="IPR015500">
    <property type="entry name" value="Peptidase_S8_subtilisin-rel"/>
</dbReference>
<dbReference type="SMART" id="SM00089">
    <property type="entry name" value="PKD"/>
    <property type="match status" value="1"/>
</dbReference>
<dbReference type="InterPro" id="IPR023828">
    <property type="entry name" value="Peptidase_S8_Ser-AS"/>
</dbReference>
<dbReference type="NCBIfam" id="NF012200">
    <property type="entry name" value="choice_anch_D"/>
    <property type="match status" value="1"/>
</dbReference>
<dbReference type="PRINTS" id="PR00723">
    <property type="entry name" value="SUBTILISIN"/>
</dbReference>
<feature type="active site" description="Charge relay system" evidence="10 11">
    <location>
        <position position="215"/>
    </location>
</feature>
<evidence type="ECO:0000256" key="7">
    <source>
        <dbReference type="ARBA" id="ARBA00022825"/>
    </source>
</evidence>
<dbReference type="SMART" id="SM00060">
    <property type="entry name" value="FN3"/>
    <property type="match status" value="1"/>
</dbReference>
<protein>
    <submittedName>
        <fullName evidence="16">Choice-of-anchor D domain-containing protein</fullName>
    </submittedName>
</protein>
<evidence type="ECO:0000256" key="3">
    <source>
        <dbReference type="ARBA" id="ARBA00011073"/>
    </source>
</evidence>
<dbReference type="OrthoDB" id="9798386at2"/>
<comment type="caution">
    <text evidence="16">The sequence shown here is derived from an EMBL/GenBank/DDBJ whole genome shotgun (WGS) entry which is preliminary data.</text>
</comment>
<feature type="domain" description="Fibronectin type-III" evidence="15">
    <location>
        <begin position="494"/>
        <end position="598"/>
    </location>
</feature>
<evidence type="ECO:0000313" key="16">
    <source>
        <dbReference type="EMBL" id="RNI32035.1"/>
    </source>
</evidence>
<dbReference type="PROSITE" id="PS51892">
    <property type="entry name" value="SUBTILASE"/>
    <property type="match status" value="1"/>
</dbReference>
<evidence type="ECO:0000256" key="11">
    <source>
        <dbReference type="PROSITE-ProRule" id="PRU01240"/>
    </source>
</evidence>
<evidence type="ECO:0000259" key="15">
    <source>
        <dbReference type="PROSITE" id="PS50853"/>
    </source>
</evidence>
<dbReference type="Pfam" id="PF19190">
    <property type="entry name" value="BACON_2"/>
    <property type="match status" value="1"/>
</dbReference>
<evidence type="ECO:0000256" key="2">
    <source>
        <dbReference type="ARBA" id="ARBA00004496"/>
    </source>
</evidence>
<dbReference type="GO" id="GO:0006508">
    <property type="term" value="P:proteolysis"/>
    <property type="evidence" value="ECO:0007669"/>
    <property type="project" value="UniProtKB-KW"/>
</dbReference>
<dbReference type="Gene3D" id="3.40.50.200">
    <property type="entry name" value="Peptidase S8/S53 domain"/>
    <property type="match status" value="1"/>
</dbReference>
<dbReference type="PROSITE" id="PS00136">
    <property type="entry name" value="SUBTILASE_ASP"/>
    <property type="match status" value="1"/>
</dbReference>
<reference evidence="16 17" key="1">
    <citation type="submission" date="2018-11" db="EMBL/GenBank/DDBJ databases">
        <title>Rufibacter latericius sp. nov., isolated from water in Baiyang Lake.</title>
        <authorList>
            <person name="Yang Y."/>
        </authorList>
    </citation>
    <scope>NUCLEOTIDE SEQUENCE [LARGE SCALE GENOMIC DNA]</scope>
    <source>
        <strain evidence="16 17">MCC P1</strain>
    </source>
</reference>
<comment type="subcellular location">
    <subcellularLocation>
        <location evidence="1">Cell projection</location>
        <location evidence="1">Cilium</location>
    </subcellularLocation>
    <subcellularLocation>
        <location evidence="2">Cytoplasm</location>
    </subcellularLocation>
</comment>
<dbReference type="CDD" id="cd00146">
    <property type="entry name" value="PKD"/>
    <property type="match status" value="1"/>
</dbReference>
<dbReference type="InterPro" id="IPR022398">
    <property type="entry name" value="Peptidase_S8_His-AS"/>
</dbReference>
<feature type="chain" id="PRO_5018193167" evidence="13">
    <location>
        <begin position="20"/>
        <end position="1673"/>
    </location>
</feature>
<dbReference type="Pfam" id="PF00041">
    <property type="entry name" value="fn3"/>
    <property type="match status" value="1"/>
</dbReference>
<dbReference type="InterPro" id="IPR035986">
    <property type="entry name" value="PKD_dom_sf"/>
</dbReference>
<dbReference type="PROSITE" id="PS00138">
    <property type="entry name" value="SUBTILASE_SER"/>
    <property type="match status" value="1"/>
</dbReference>
<dbReference type="Pfam" id="PF18962">
    <property type="entry name" value="Por_Secre_tail"/>
    <property type="match status" value="1"/>
</dbReference>
<dbReference type="InterPro" id="IPR000209">
    <property type="entry name" value="Peptidase_S8/S53_dom"/>
</dbReference>
<feature type="active site" description="Charge relay system" evidence="10 11">
    <location>
        <position position="261"/>
    </location>
</feature>
<dbReference type="RefSeq" id="WP_123132172.1">
    <property type="nucleotide sequence ID" value="NZ_RJJE01000003.1"/>
</dbReference>
<proteinExistence type="inferred from homology"/>
<keyword evidence="6 11" id="KW-0378">Hydrolase</keyword>
<keyword evidence="17" id="KW-1185">Reference proteome</keyword>
<keyword evidence="5 11" id="KW-0645">Protease</keyword>
<sequence length="1673" mass="176931">MKKLLLLLALMPFWWSAMGQTSVLPNYQSIPVPVSKSAKVSPFAPAFGSNTKQSILSIDGGQRVRTSGGQPAYWPDRIFVKLKNSSARLQTYSNNKSSANQRKAFQTAPDKVSAALRKFNPNRVEALKENAKLPSIRNTYEVEVSKTQELAQMLQELNQLPEVEYAERVPYYVLFDSPNDPRFTNNGQYYLNKIKAIDAFALHTGTQKTLVAIVDDGLLYTHPDLNANINLGKSFDVVDNDNDTRPPSAGENKAGPMVFSHGTHCAGVAGAVVNNSEGIAAVSNNKISIFGVKATSDYTQNTESISHGLQGMLYAIEQGARVISMSFGGAGTSQTYQKAINDATANGVVFVAAAGNDNVDEKHYPAAYENVIAVASSDQNDAKSTFSNYGTWVDISAPGTSILSTVVGADGSSGGYAAMSGTSMATPMVAGMVALMLSENPDLTPQAVLQIMRTTADPIGATTQYEGKLGAGRINVLEAIKSIQGQKNNAAPSAITNLQVSQVQTTSAVLSWTAPNVGGTAAATLYEVRYSTSPITADNFAAATKSKSSLVPGSPGASQTLTVTGLEPGRTLFFGVMARSFYGDGTLSNIVSAQTAAGARAQVSTTSLAFNLNRNVSTTATQQATLTNTGNVELQYRNTIVPTSGPSILFHGKPGPAIDNAVGLEGQSFVVAAKFVAGGQGFQVSHIQSILYSSETSNKTATIGVRILKGGSTPEGAAQIATQSFNLTIVPGISNYTFALTQAPQLQAGEVFWVALAMPSTVKVSQGLEDVGAMPNTYFISSDNGVTYADAQPLADFLKLAAFKMKAINGAWLSVAPATGNLASGQTQTLTVTADVSKVVNGEYTADLLINSNDALEPQISRPMRISVTGGQPVVAVNKTSLDFGNAFVGASRTQKIVIRNNGVADLVISSATVGGTSAKQTDFSFSPAMPLTIQPDKEQEVSITFKPSVKENLNGTLTLATNDPTTPSKVITLAAVLQSPPVVAVTPASVSKTITKSVASTATQSVKIQNTGDAALEYNVQVELEGINKISYETDAASLTAVGFQSVDVPTWVGMKFNVDQPSFRLSAVQNYYTTATAANRNILVRIYKGGTKPTEGALLHEQAFASSASAGSGGLITIPLEKHLNFVKNDVFWVVIRYTGVTHPQGTSRVTSAGRNYASTDGVSWSDYTTGTFRIRAVGAPLWLTATPVTGTLNKNTERDIQLSFNAADLNDGTYTGAVVVNTNDPASLKKSIPVTLTVEGSTPTPSFTAEATTVSVGQAVRFTNTSTSANAYEWTFEGGTPATSTATSPSVTYNTPGSYKVSLVAKNTTTGKTSAALVKEKYITVVSYACEVLNEPFQGTLTLYNFSEGQGYLVGNNILGDKAKANFFPYTGTGSTIVSTKIAFGYAAATSNTATVQVAVWNSNPTTGAPQNIIASKQVKITDIIADLNADRLTEVVFDAPAAITGNFYVGVVLNQTSGNVVALLSNRDGETTPTTAWNLSSQNVWKPFTEIWNARVGLYIQPTLLKSSTVPAKPTISRNGNVLSSNVAVGNQWYFNGTALAGATQKDYMATQNGIYTVKTSYGTCLTLSSDELNVTITGIADELEEVEGLVLYPNPTTGQFKVEFTADQRGDVLLALFDPIGKVISTEVLEGYRGNFSKTFNLQNRAAGIYLLKVRYGDKVTVRRVVLQ</sequence>
<dbReference type="PROSITE" id="PS50853">
    <property type="entry name" value="FN3"/>
    <property type="match status" value="1"/>
</dbReference>
<feature type="active site" description="Charge relay system" evidence="10 11">
    <location>
        <position position="423"/>
    </location>
</feature>
<evidence type="ECO:0000256" key="8">
    <source>
        <dbReference type="ARBA" id="ARBA00023069"/>
    </source>
</evidence>
<dbReference type="InterPro" id="IPR013783">
    <property type="entry name" value="Ig-like_fold"/>
</dbReference>
<dbReference type="InterPro" id="IPR023827">
    <property type="entry name" value="Peptidase_S8_Asp-AS"/>
</dbReference>
<dbReference type="InterPro" id="IPR000601">
    <property type="entry name" value="PKD_dom"/>
</dbReference>
<keyword evidence="4" id="KW-0963">Cytoplasm</keyword>
<dbReference type="CDD" id="cd00063">
    <property type="entry name" value="FN3"/>
    <property type="match status" value="1"/>
</dbReference>
<dbReference type="SUPFAM" id="SSF52743">
    <property type="entry name" value="Subtilisin-like"/>
    <property type="match status" value="1"/>
</dbReference>
<keyword evidence="13" id="KW-0732">Signal</keyword>
<comment type="similarity">
    <text evidence="3 11 12">Belongs to the peptidase S8 family.</text>
</comment>
<feature type="signal peptide" evidence="13">
    <location>
        <begin position="1"/>
        <end position="19"/>
    </location>
</feature>
<keyword evidence="8" id="KW-0969">Cilium</keyword>
<dbReference type="SUPFAM" id="SSF49299">
    <property type="entry name" value="PKD domain"/>
    <property type="match status" value="1"/>
</dbReference>
<keyword evidence="7 11" id="KW-0720">Serine protease</keyword>
<dbReference type="Gene3D" id="2.60.40.10">
    <property type="entry name" value="Immunoglobulins"/>
    <property type="match status" value="5"/>
</dbReference>
<dbReference type="Proteomes" id="UP000271010">
    <property type="component" value="Unassembled WGS sequence"/>
</dbReference>
<evidence type="ECO:0000256" key="13">
    <source>
        <dbReference type="SAM" id="SignalP"/>
    </source>
</evidence>
<dbReference type="GO" id="GO:0005737">
    <property type="term" value="C:cytoplasm"/>
    <property type="evidence" value="ECO:0007669"/>
    <property type="project" value="UniProtKB-SubCell"/>
</dbReference>
<name>A0A3M9N3S5_9BACT</name>
<dbReference type="PANTHER" id="PTHR43806">
    <property type="entry name" value="PEPTIDASE S8"/>
    <property type="match status" value="1"/>
</dbReference>
<dbReference type="PROSITE" id="PS00137">
    <property type="entry name" value="SUBTILASE_HIS"/>
    <property type="match status" value="1"/>
</dbReference>
<dbReference type="InterPro" id="IPR036852">
    <property type="entry name" value="Peptidase_S8/S53_dom_sf"/>
</dbReference>
<dbReference type="EMBL" id="RJJE01000003">
    <property type="protein sequence ID" value="RNI32035.1"/>
    <property type="molecule type" value="Genomic_DNA"/>
</dbReference>
<dbReference type="InterPro" id="IPR024361">
    <property type="entry name" value="BACON"/>
</dbReference>
<dbReference type="InterPro" id="IPR003961">
    <property type="entry name" value="FN3_dom"/>
</dbReference>
<organism evidence="16 17">
    <name type="scientific">Rufibacter immobilis</name>
    <dbReference type="NCBI Taxonomy" id="1348778"/>
    <lineage>
        <taxon>Bacteria</taxon>
        <taxon>Pseudomonadati</taxon>
        <taxon>Bacteroidota</taxon>
        <taxon>Cytophagia</taxon>
        <taxon>Cytophagales</taxon>
        <taxon>Hymenobacteraceae</taxon>
        <taxon>Rufibacter</taxon>
    </lineage>
</organism>
<dbReference type="Pfam" id="PF00801">
    <property type="entry name" value="PKD"/>
    <property type="match status" value="1"/>
</dbReference>
<dbReference type="Pfam" id="PF22544">
    <property type="entry name" value="HYDIN_VesB_CFA65-like_Ig"/>
    <property type="match status" value="1"/>
</dbReference>
<dbReference type="NCBIfam" id="TIGR04183">
    <property type="entry name" value="Por_Secre_tail"/>
    <property type="match status" value="1"/>
</dbReference>
<evidence type="ECO:0000256" key="10">
    <source>
        <dbReference type="PIRSR" id="PIRSR615500-1"/>
    </source>
</evidence>
<keyword evidence="9" id="KW-0966">Cell projection</keyword>
<dbReference type="PANTHER" id="PTHR43806:SF11">
    <property type="entry name" value="CEREVISIN-RELATED"/>
    <property type="match status" value="1"/>
</dbReference>
<evidence type="ECO:0000256" key="1">
    <source>
        <dbReference type="ARBA" id="ARBA00004138"/>
    </source>
</evidence>
<dbReference type="SUPFAM" id="SSF49265">
    <property type="entry name" value="Fibronectin type III"/>
    <property type="match status" value="1"/>
</dbReference>
<evidence type="ECO:0000313" key="17">
    <source>
        <dbReference type="Proteomes" id="UP000271010"/>
    </source>
</evidence>